<evidence type="ECO:0000313" key="4">
    <source>
        <dbReference type="Proteomes" id="UP000316199"/>
    </source>
</evidence>
<gene>
    <name evidence="3" type="ORF">EVA68_02065</name>
</gene>
<dbReference type="Gene3D" id="3.40.50.720">
    <property type="entry name" value="NAD(P)-binding Rossmann-like Domain"/>
    <property type="match status" value="1"/>
</dbReference>
<dbReference type="InterPro" id="IPR020904">
    <property type="entry name" value="Sc_DH/Rdtase_CS"/>
</dbReference>
<dbReference type="SUPFAM" id="SSF51735">
    <property type="entry name" value="NAD(P)-binding Rossmann-fold domains"/>
    <property type="match status" value="1"/>
</dbReference>
<dbReference type="Pfam" id="PF13561">
    <property type="entry name" value="adh_short_C2"/>
    <property type="match status" value="1"/>
</dbReference>
<dbReference type="PROSITE" id="PS00061">
    <property type="entry name" value="ADH_SHORT"/>
    <property type="match status" value="1"/>
</dbReference>
<dbReference type="PANTHER" id="PTHR42760:SF133">
    <property type="entry name" value="3-OXOACYL-[ACYL-CARRIER-PROTEIN] REDUCTASE"/>
    <property type="match status" value="1"/>
</dbReference>
<dbReference type="EMBL" id="SHAG01000004">
    <property type="protein sequence ID" value="RZO77215.1"/>
    <property type="molecule type" value="Genomic_DNA"/>
</dbReference>
<evidence type="ECO:0000313" key="3">
    <source>
        <dbReference type="EMBL" id="RZO77215.1"/>
    </source>
</evidence>
<organism evidence="3 4">
    <name type="scientific">OM182 bacterium</name>
    <dbReference type="NCBI Taxonomy" id="2510334"/>
    <lineage>
        <taxon>Bacteria</taxon>
        <taxon>Pseudomonadati</taxon>
        <taxon>Pseudomonadota</taxon>
        <taxon>Gammaproteobacteria</taxon>
        <taxon>OMG group</taxon>
        <taxon>OM182 clade</taxon>
    </lineage>
</organism>
<dbReference type="AlphaFoldDB" id="A0A520S417"/>
<dbReference type="InterPro" id="IPR036291">
    <property type="entry name" value="NAD(P)-bd_dom_sf"/>
</dbReference>
<accession>A0A520S417</accession>
<dbReference type="FunFam" id="3.40.50.720:FF:000084">
    <property type="entry name" value="Short-chain dehydrogenase reductase"/>
    <property type="match status" value="1"/>
</dbReference>
<reference evidence="3 4" key="1">
    <citation type="submission" date="2019-02" db="EMBL/GenBank/DDBJ databases">
        <title>Prokaryotic population dynamics and viral predation in marine succession experiment using metagenomics: the confinement effect.</title>
        <authorList>
            <person name="Haro-Moreno J.M."/>
            <person name="Rodriguez-Valera F."/>
            <person name="Lopez-Perez M."/>
        </authorList>
    </citation>
    <scope>NUCLEOTIDE SEQUENCE [LARGE SCALE GENOMIC DNA]</scope>
    <source>
        <strain evidence="3">MED-G157</strain>
    </source>
</reference>
<evidence type="ECO:0000256" key="2">
    <source>
        <dbReference type="ARBA" id="ARBA00023002"/>
    </source>
</evidence>
<protein>
    <submittedName>
        <fullName evidence="3">SDR family oxidoreductase</fullName>
    </submittedName>
</protein>
<dbReference type="PANTHER" id="PTHR42760">
    <property type="entry name" value="SHORT-CHAIN DEHYDROGENASES/REDUCTASES FAMILY MEMBER"/>
    <property type="match status" value="1"/>
</dbReference>
<dbReference type="GO" id="GO:0016616">
    <property type="term" value="F:oxidoreductase activity, acting on the CH-OH group of donors, NAD or NADP as acceptor"/>
    <property type="evidence" value="ECO:0007669"/>
    <property type="project" value="TreeGrafter"/>
</dbReference>
<proteinExistence type="inferred from homology"/>
<dbReference type="Proteomes" id="UP000316199">
    <property type="component" value="Unassembled WGS sequence"/>
</dbReference>
<sequence length="257" mass="27506">MTYDSFDLSGKTAVITGGNGGIGLGFARAIAAAGGDVSIWGTNRDKNAAAEAELQAINPSASALLCDVSNENAVEDSMAKVIDRYGRIDACFPNAGIGSQNQKPFFEHSSEDWFKVIDVNLHGVFFTLRAATRQMVKQGEGGSLILTSSGTAIQGAPKAQAYASTKGGMIAMMMSLSVEMARYKITSNAVIPGWVETAMTERAFGWKKFVDAVIPRIPMRRWGQPDDFGAIAVYLMSDASRWHTGDVIKIDGGFSIF</sequence>
<dbReference type="InterPro" id="IPR002347">
    <property type="entry name" value="SDR_fam"/>
</dbReference>
<keyword evidence="2" id="KW-0560">Oxidoreductase</keyword>
<dbReference type="PRINTS" id="PR00081">
    <property type="entry name" value="GDHRDH"/>
</dbReference>
<comment type="caution">
    <text evidence="3">The sequence shown here is derived from an EMBL/GenBank/DDBJ whole genome shotgun (WGS) entry which is preliminary data.</text>
</comment>
<name>A0A520S417_9GAMM</name>
<comment type="similarity">
    <text evidence="1">Belongs to the short-chain dehydrogenases/reductases (SDR) family.</text>
</comment>
<evidence type="ECO:0000256" key="1">
    <source>
        <dbReference type="ARBA" id="ARBA00006484"/>
    </source>
</evidence>